<evidence type="ECO:0000256" key="1">
    <source>
        <dbReference type="ARBA" id="ARBA00022679"/>
    </source>
</evidence>
<dbReference type="InterPro" id="IPR000569">
    <property type="entry name" value="HECT_dom"/>
</dbReference>
<feature type="compositionally biased region" description="Low complexity" evidence="4">
    <location>
        <begin position="481"/>
        <end position="490"/>
    </location>
</feature>
<reference evidence="6" key="1">
    <citation type="submission" date="2019-11" db="EMBL/GenBank/DDBJ databases">
        <title>Leishmania tarentolae CDS.</title>
        <authorList>
            <person name="Goto Y."/>
            <person name="Yamagishi J."/>
        </authorList>
    </citation>
    <scope>NUCLEOTIDE SEQUENCE [LARGE SCALE GENOMIC DNA]</scope>
    <source>
        <strain evidence="6">Parrot Tar II</strain>
    </source>
</reference>
<feature type="region of interest" description="Disordered" evidence="4">
    <location>
        <begin position="1450"/>
        <end position="1496"/>
    </location>
</feature>
<dbReference type="GO" id="GO:0000209">
    <property type="term" value="P:protein polyubiquitination"/>
    <property type="evidence" value="ECO:0007669"/>
    <property type="project" value="TreeGrafter"/>
</dbReference>
<evidence type="ECO:0000256" key="2">
    <source>
        <dbReference type="ARBA" id="ARBA00022786"/>
    </source>
</evidence>
<feature type="domain" description="HECT" evidence="5">
    <location>
        <begin position="2158"/>
        <end position="2576"/>
    </location>
</feature>
<dbReference type="PANTHER" id="PTHR45670">
    <property type="entry name" value="E3 UBIQUITIN-PROTEIN LIGASE TRIP12"/>
    <property type="match status" value="1"/>
</dbReference>
<proteinExistence type="predicted"/>
<comment type="caution">
    <text evidence="6">The sequence shown here is derived from an EMBL/GenBank/DDBJ whole genome shotgun (WGS) entry which is preliminary data.</text>
</comment>
<dbReference type="GO" id="GO:0061630">
    <property type="term" value="F:ubiquitin protein ligase activity"/>
    <property type="evidence" value="ECO:0007669"/>
    <property type="project" value="InterPro"/>
</dbReference>
<evidence type="ECO:0000313" key="7">
    <source>
        <dbReference type="Proteomes" id="UP000419144"/>
    </source>
</evidence>
<feature type="region of interest" description="Disordered" evidence="4">
    <location>
        <begin position="1270"/>
        <end position="1291"/>
    </location>
</feature>
<dbReference type="InterPro" id="IPR035983">
    <property type="entry name" value="Hect_E3_ubiquitin_ligase"/>
</dbReference>
<evidence type="ECO:0000256" key="3">
    <source>
        <dbReference type="PROSITE-ProRule" id="PRU00104"/>
    </source>
</evidence>
<protein>
    <recommendedName>
        <fullName evidence="5">HECT domain-containing protein</fullName>
    </recommendedName>
</protein>
<dbReference type="OrthoDB" id="271273at2759"/>
<dbReference type="InterPro" id="IPR045322">
    <property type="entry name" value="HECTD1/TRIP12-like"/>
</dbReference>
<feature type="compositionally biased region" description="Low complexity" evidence="4">
    <location>
        <begin position="723"/>
        <end position="744"/>
    </location>
</feature>
<dbReference type="Gene3D" id="3.30.2410.10">
    <property type="entry name" value="Hect, E3 ligase catalytic domain"/>
    <property type="match status" value="1"/>
</dbReference>
<organism evidence="6 7">
    <name type="scientific">Leishmania tarentolae</name>
    <name type="common">Sauroleishmania tarentolae</name>
    <dbReference type="NCBI Taxonomy" id="5689"/>
    <lineage>
        <taxon>Eukaryota</taxon>
        <taxon>Discoba</taxon>
        <taxon>Euglenozoa</taxon>
        <taxon>Kinetoplastea</taxon>
        <taxon>Metakinetoplastina</taxon>
        <taxon>Trypanosomatida</taxon>
        <taxon>Trypanosomatidae</taxon>
        <taxon>Leishmaniinae</taxon>
        <taxon>Leishmania</taxon>
        <taxon>lizard Leishmania</taxon>
    </lineage>
</organism>
<keyword evidence="7" id="KW-1185">Reference proteome</keyword>
<feature type="region of interest" description="Disordered" evidence="4">
    <location>
        <begin position="707"/>
        <end position="854"/>
    </location>
</feature>
<feature type="region of interest" description="Disordered" evidence="4">
    <location>
        <begin position="452"/>
        <end position="526"/>
    </location>
</feature>
<name>A0A640KVF6_LEITA</name>
<gene>
    <name evidence="6" type="ORF">LtaPh_3645000</name>
</gene>
<feature type="compositionally biased region" description="Polar residues" evidence="4">
    <location>
        <begin position="1462"/>
        <end position="1471"/>
    </location>
</feature>
<dbReference type="SMART" id="SM00119">
    <property type="entry name" value="HECTc"/>
    <property type="match status" value="1"/>
</dbReference>
<feature type="compositionally biased region" description="Polar residues" evidence="4">
    <location>
        <begin position="503"/>
        <end position="513"/>
    </location>
</feature>
<dbReference type="SUPFAM" id="SSF56204">
    <property type="entry name" value="Hect, E3 ligase catalytic domain"/>
    <property type="match status" value="1"/>
</dbReference>
<feature type="compositionally biased region" description="Low complexity" evidence="4">
    <location>
        <begin position="835"/>
        <end position="851"/>
    </location>
</feature>
<keyword evidence="2 3" id="KW-0833">Ubl conjugation pathway</keyword>
<dbReference type="PROSITE" id="PS50237">
    <property type="entry name" value="HECT"/>
    <property type="match status" value="1"/>
</dbReference>
<feature type="compositionally biased region" description="Polar residues" evidence="4">
    <location>
        <begin position="1169"/>
        <end position="1178"/>
    </location>
</feature>
<dbReference type="Proteomes" id="UP000419144">
    <property type="component" value="Unassembled WGS sequence"/>
</dbReference>
<dbReference type="Pfam" id="PF00632">
    <property type="entry name" value="HECT"/>
    <property type="match status" value="1"/>
</dbReference>
<dbReference type="EMBL" id="BLBS01000057">
    <property type="protein sequence ID" value="GET93532.1"/>
    <property type="molecule type" value="Genomic_DNA"/>
</dbReference>
<dbReference type="VEuPathDB" id="TriTrypDB:LtaPh_3645000"/>
<evidence type="ECO:0000256" key="4">
    <source>
        <dbReference type="SAM" id="MobiDB-lite"/>
    </source>
</evidence>
<feature type="region of interest" description="Disordered" evidence="4">
    <location>
        <begin position="1146"/>
        <end position="1182"/>
    </location>
</feature>
<accession>A0A640KVF6</accession>
<dbReference type="GO" id="GO:0043161">
    <property type="term" value="P:proteasome-mediated ubiquitin-dependent protein catabolic process"/>
    <property type="evidence" value="ECO:0007669"/>
    <property type="project" value="TreeGrafter"/>
</dbReference>
<feature type="active site" description="Glycyl thioester intermediate" evidence="3">
    <location>
        <position position="2543"/>
    </location>
</feature>
<dbReference type="PANTHER" id="PTHR45670:SF14">
    <property type="entry name" value="E3 UBIQUITIN-PROTEIN LIGASE TRIP12"/>
    <property type="match status" value="1"/>
</dbReference>
<feature type="compositionally biased region" description="Basic and acidic residues" evidence="4">
    <location>
        <begin position="492"/>
        <end position="502"/>
    </location>
</feature>
<feature type="compositionally biased region" description="Polar residues" evidence="4">
    <location>
        <begin position="1237"/>
        <end position="1254"/>
    </location>
</feature>
<keyword evidence="1" id="KW-0808">Transferase</keyword>
<dbReference type="Gene3D" id="3.30.2160.10">
    <property type="entry name" value="Hect, E3 ligase catalytic domain"/>
    <property type="match status" value="1"/>
</dbReference>
<evidence type="ECO:0000259" key="5">
    <source>
        <dbReference type="PROSITE" id="PS50237"/>
    </source>
</evidence>
<feature type="compositionally biased region" description="Basic and acidic residues" evidence="4">
    <location>
        <begin position="802"/>
        <end position="818"/>
    </location>
</feature>
<evidence type="ECO:0000313" key="6">
    <source>
        <dbReference type="EMBL" id="GET93532.1"/>
    </source>
</evidence>
<dbReference type="Gene3D" id="3.90.1750.10">
    <property type="entry name" value="Hect, E3 ligase catalytic domains"/>
    <property type="match status" value="1"/>
</dbReference>
<feature type="region of interest" description="Disordered" evidence="4">
    <location>
        <begin position="1231"/>
        <end position="1254"/>
    </location>
</feature>
<sequence>MASLVLLTDIRSAYLEVFHAVQRSDENVLSPIRGSIDRANTTGVTTGARQRLEEHLRLLCTTICISGEEYVRTFPVNIYVPLLTEILTAADVEQRGDGYAINPLLSEVQDCRAPSCSVSHQISHKVGLRSRSEKLFSSCIPSLGMRAASPVAVLALRALALIADMVPNGSFAFCSNRSKDTIAALALYLSDPEFLVVNEDFAEELLKCFLYVSMIAYEACIDVRVPARTMDLLLILEPHHLRVLCVQVLSNLLARARESDLEGVWAPVVAKLLDSFESFLTDNPFRLNAHETTRQASTDDPSTIAARGPVPGIPAAATAATTNADTMPDTTRVLSRKEATLLQHHMEAIAHAVDRLFVCVVSMKAHMKLLNHVIRVCVQVLQLSLSITPATCGEWLRSVALSPILSFYLINPTFAVPILRQAHVWEAVCGCIVTLVERRTVATTSSRAAAGASALENEVAGDTPDGRAAMQRNSSAHPTESAVASSASMSEDTQRGGGEDSSRNAPESATRSTAARDGSPSGTAGAVLTTDVTTIPFVADELRLLPLLEFLLVLLPCARRGHSHTDFRHVTLPYFGWTWEDDFHNETECNEALSRRLEHVYQQTRSCRKHELFAITHGKQHVFYTDFLSKLYISERRGRHCLHRKPLLTGYVHSTQDALLRGCTCCAAEPAPRFSTWVNRNYMQLRTADAEVRGWFEESLSSTSSFYSGDAADEEDGSQALGPAPQSSAMARASSSPSLRSNSATTRESRRVSSPSSPHRVNRVNTLEMTDVHASGPDDGSRDRDTATNQSTNRRVSGWGPTHEEGNGAAIVHRDSYHPRATYSEGDTVDRSGEDYYSSTDGQQDDSQQGSPRRRGGGLGFLLCRCDSDSTASSEDRSQRVHMRDNLPDTPSFHSRRCHSLAITVLPMEAVLVSVGERLQADPSTRKAFLGKGILSSMLATIVPALLSVLNNCVNPVVARHSVILLLRCLSLSADLRTQVTGEPIELFTCSDSREEATVAAAASEVREKSGWRHLSFHKWITGRGGSKPRPWQRAEWEATQAALQRLVPSLREVLVSLYIADGVSIVAERHEIFGHMRGDLLAADELARVGMSTEFFGFQLALPSELHVCTADAIALLLRLLPTSKPAVCETAVCKSKAAKRSRKTGSVYGPLQHKISGDKDADVPRLASQSTTSFNSSRKEIVTGQPSALLVQSTLQRQHSQDRQTTVPSLALPVTPSLECGNLLPQERPVHAEKQSSLTQYPTQAHLDSSTDDNVANSHLLSCISSAAPSRPSTVSFSPSTNESHSASVDTVHDRALKASVANSGSVGGTCVLTLHQSTLLVSYASQIVRRSRKVYYTAQQIHESMSHRMFYTRIVIGSQGSGDVGVVKLQPRELTLRAFPDSSCPYHSTFVACTEAFFHASVALLEALLAAGASLPVTSESTAVSSQVFMTKPTTAAFSPATVPTLSSAAGSHLPRTQPGPQMSSADLTEQPDEFSGPSGPEESQAPSPLKGGDDFVVDMELSVIPVTVNAGAMKDAINRAMEDDVGPYRRLPPALRGLLGFYDHCKQCNLELSAAVVETPGILGDIATHLETWLASRARQREDAECSNASLAVSFYMSNNSVESSISHGVDGLPWGPEHLHLDSTARGKLLCLTADFATAIGRDLGLATVDLAPSLVMKQPCSFQKRAKRFKAFDAIQFLVWRPLSIFLDLRSPTPPKKLHNCSLSTADAASAAWGDAREAEKPVVMVGCTELRIVTGLKLRDPRVSVLPTTTIGSLAEAVAAQIQIPPASRFSSSFALRSSQRWTSLNPLHASEERQVLSVSDSGTLRCRSPCFTSQNNFEEARLDTTATSTTMPTPGMPISADRILFFLNDTPLISPLTTLLDALTAFSVSGSSLRHLVERQRCSSESVEAHNAQILEALSGLPFWTVSHTLEFVVLAEPLPASLILGLGTTATASSAASCCCCGCDGLRPAFLCSPKHLFDAAPSSGPLALYSALSTLMRKEVGRSLAMLESSQQRMSSAVVHELYHHLKMFTFPPLLWCSSIGVASRKGADSCVVSAAATLSSGGFPLPSYVLWRYPFIFSTEMRLSIFRFLISAQRSLSHEEARRLLQNYRHLLVRPAPEEVRATASDTACHTEQTLNIVGLQWLSEDVVRRRRVTLTVQRRNILRCAEELILLATCNVAIDVAFEGEAGIGNGPAMEFYEMVAEELLDPKHGLWRTEPIPIDEPAASSTLEISPPPSRNAHPSPRTIAIGASKRRIPCTPLFPAAKQTPSSLHYWKLLGVLLGRLLVIGTTSSLTFHPLLLRRLRGESLMSTADEASRNMYQVDAALELTLHRLETMSSDSLEACEIFFIIPVSEADGYVPGAVEELPLIPGGADRRVTADNVREYTHRLRTYYLHTVPDIALLHLRQGLQLTVNPLYLQLFTVDELGRILSSPLDSKVWETREQFARNVEAAHGYHIQSDVVQYLLDVVPTWSAQMQHAFLKFVTGSSAVPCGGLTQRIKVVRRDVDASAADLSVTPTMHSCGASAAGLFTTSSFNGGGVSYDKSLPTVSTCFLYLKLPQYSSKAVLQERLRFAVCEGQCFFSLT</sequence>